<dbReference type="SMART" id="SM00271">
    <property type="entry name" value="DnaJ"/>
    <property type="match status" value="1"/>
</dbReference>
<dbReference type="GO" id="GO:0005737">
    <property type="term" value="C:cytoplasm"/>
    <property type="evidence" value="ECO:0007669"/>
    <property type="project" value="TreeGrafter"/>
</dbReference>
<dbReference type="PROSITE" id="PS50076">
    <property type="entry name" value="DNAJ_2"/>
    <property type="match status" value="1"/>
</dbReference>
<dbReference type="Proteomes" id="UP000632858">
    <property type="component" value="Unassembled WGS sequence"/>
</dbReference>
<proteinExistence type="predicted"/>
<evidence type="ECO:0000259" key="2">
    <source>
        <dbReference type="PROSITE" id="PS50076"/>
    </source>
</evidence>
<dbReference type="PANTHER" id="PTHR43096">
    <property type="entry name" value="DNAJ HOMOLOG 1, MITOCHONDRIAL-RELATED"/>
    <property type="match status" value="1"/>
</dbReference>
<dbReference type="GO" id="GO:0051082">
    <property type="term" value="F:unfolded protein binding"/>
    <property type="evidence" value="ECO:0007669"/>
    <property type="project" value="InterPro"/>
</dbReference>
<dbReference type="RefSeq" id="WP_188446723.1">
    <property type="nucleotide sequence ID" value="NZ_BMFO01000001.1"/>
</dbReference>
<evidence type="ECO:0000256" key="1">
    <source>
        <dbReference type="ARBA" id="ARBA00023186"/>
    </source>
</evidence>
<dbReference type="PANTHER" id="PTHR43096:SF52">
    <property type="entry name" value="DNAJ HOMOLOG 1, MITOCHONDRIAL-RELATED"/>
    <property type="match status" value="1"/>
</dbReference>
<dbReference type="PROSITE" id="PS00636">
    <property type="entry name" value="DNAJ_1"/>
    <property type="match status" value="1"/>
</dbReference>
<dbReference type="EMBL" id="BMFO01000001">
    <property type="protein sequence ID" value="GGF83072.1"/>
    <property type="molecule type" value="Genomic_DNA"/>
</dbReference>
<dbReference type="InterPro" id="IPR001623">
    <property type="entry name" value="DnaJ_domain"/>
</dbReference>
<dbReference type="AlphaFoldDB" id="A0A917CDX8"/>
<comment type="caution">
    <text evidence="3">The sequence shown here is derived from an EMBL/GenBank/DDBJ whole genome shotgun (WGS) entry which is preliminary data.</text>
</comment>
<reference evidence="3" key="2">
    <citation type="submission" date="2020-09" db="EMBL/GenBank/DDBJ databases">
        <authorList>
            <person name="Sun Q."/>
            <person name="Zhou Y."/>
        </authorList>
    </citation>
    <scope>NUCLEOTIDE SEQUENCE</scope>
    <source>
        <strain evidence="3">CGMCC 1.12726</strain>
    </source>
</reference>
<accession>A0A917CDX8</accession>
<dbReference type="Pfam" id="PF00226">
    <property type="entry name" value="DnaJ"/>
    <property type="match status" value="1"/>
</dbReference>
<reference evidence="3" key="1">
    <citation type="journal article" date="2014" name="Int. J. Syst. Evol. Microbiol.">
        <title>Complete genome sequence of Corynebacterium casei LMG S-19264T (=DSM 44701T), isolated from a smear-ripened cheese.</title>
        <authorList>
            <consortium name="US DOE Joint Genome Institute (JGI-PGF)"/>
            <person name="Walter F."/>
            <person name="Albersmeier A."/>
            <person name="Kalinowski J."/>
            <person name="Ruckert C."/>
        </authorList>
    </citation>
    <scope>NUCLEOTIDE SEQUENCE</scope>
    <source>
        <strain evidence="3">CGMCC 1.12726</strain>
    </source>
</reference>
<dbReference type="FunFam" id="2.60.260.20:FF:000013">
    <property type="entry name" value="DnaJ subfamily B member 11"/>
    <property type="match status" value="1"/>
</dbReference>
<dbReference type="GO" id="GO:0042026">
    <property type="term" value="P:protein refolding"/>
    <property type="evidence" value="ECO:0007669"/>
    <property type="project" value="TreeGrafter"/>
</dbReference>
<sequence>MEFKDYYQTLGVEPSASDAEIKTAYRRLARKYHPDVSKETGAEERFKAVNEAYEVLKDCDKRAQYDQLKAGGYRPGEDFRPPPGFNRGGFQFDFNDLGGGGGGFSDFFESLFGGGQRAQQAPSGSRVKLAIPLERAYAGGKQKIRVGERTLEINIPAGIRAGQSIRLAKQGERGGDLMIEIDYQEHPEFELDGQNVLYTVTLMPWQAALGDTVSVPTLGGKVGLKIPAGSDSGKRLRLKGRGMPGKQGNGDQLVEIEISAPPADTEEQKALYRRMAELYGGA</sequence>
<evidence type="ECO:0000313" key="3">
    <source>
        <dbReference type="EMBL" id="GGF83072.1"/>
    </source>
</evidence>
<organism evidence="3 4">
    <name type="scientific">Arenimonas maotaiensis</name>
    <dbReference type="NCBI Taxonomy" id="1446479"/>
    <lineage>
        <taxon>Bacteria</taxon>
        <taxon>Pseudomonadati</taxon>
        <taxon>Pseudomonadota</taxon>
        <taxon>Gammaproteobacteria</taxon>
        <taxon>Lysobacterales</taxon>
        <taxon>Lysobacteraceae</taxon>
        <taxon>Arenimonas</taxon>
    </lineage>
</organism>
<dbReference type="Gene3D" id="1.10.287.110">
    <property type="entry name" value="DnaJ domain"/>
    <property type="match status" value="1"/>
</dbReference>
<evidence type="ECO:0000313" key="4">
    <source>
        <dbReference type="Proteomes" id="UP000632858"/>
    </source>
</evidence>
<feature type="domain" description="J" evidence="2">
    <location>
        <begin position="5"/>
        <end position="69"/>
    </location>
</feature>
<dbReference type="Pfam" id="PF01556">
    <property type="entry name" value="DnaJ_C"/>
    <property type="match status" value="1"/>
</dbReference>
<dbReference type="InterPro" id="IPR018253">
    <property type="entry name" value="DnaJ_domain_CS"/>
</dbReference>
<dbReference type="InterPro" id="IPR036869">
    <property type="entry name" value="J_dom_sf"/>
</dbReference>
<keyword evidence="4" id="KW-1185">Reference proteome</keyword>
<dbReference type="InterPro" id="IPR002939">
    <property type="entry name" value="DnaJ_C"/>
</dbReference>
<dbReference type="PRINTS" id="PR00625">
    <property type="entry name" value="JDOMAIN"/>
</dbReference>
<dbReference type="SUPFAM" id="SSF49493">
    <property type="entry name" value="HSP40/DnaJ peptide-binding domain"/>
    <property type="match status" value="2"/>
</dbReference>
<dbReference type="CDD" id="cd10747">
    <property type="entry name" value="DnaJ_C"/>
    <property type="match status" value="1"/>
</dbReference>
<protein>
    <submittedName>
        <fullName evidence="3">Cytochrome c biogenesis protein</fullName>
    </submittedName>
</protein>
<gene>
    <name evidence="3" type="primary">cbpA</name>
    <name evidence="3" type="ORF">GCM10010960_01480</name>
</gene>
<keyword evidence="1" id="KW-0143">Chaperone</keyword>
<dbReference type="CDD" id="cd06257">
    <property type="entry name" value="DnaJ"/>
    <property type="match status" value="1"/>
</dbReference>
<dbReference type="SUPFAM" id="SSF46565">
    <property type="entry name" value="Chaperone J-domain"/>
    <property type="match status" value="1"/>
</dbReference>
<dbReference type="Gene3D" id="2.60.260.20">
    <property type="entry name" value="Urease metallochaperone UreE, N-terminal domain"/>
    <property type="match status" value="2"/>
</dbReference>
<dbReference type="InterPro" id="IPR008971">
    <property type="entry name" value="HSP40/DnaJ_pept-bd"/>
</dbReference>
<name>A0A917CDX8_9GAMM</name>